<dbReference type="EMBL" id="CACTIH010003621">
    <property type="protein sequence ID" value="CAA2978669.1"/>
    <property type="molecule type" value="Genomic_DNA"/>
</dbReference>
<dbReference type="PROSITE" id="PS50948">
    <property type="entry name" value="PAN"/>
    <property type="match status" value="1"/>
</dbReference>
<feature type="transmembrane region" description="Helical" evidence="3">
    <location>
        <begin position="143"/>
        <end position="164"/>
    </location>
</feature>
<proteinExistence type="predicted"/>
<keyword evidence="2" id="KW-0067">ATP-binding</keyword>
<feature type="binding site" evidence="2">
    <location>
        <position position="230"/>
    </location>
    <ligand>
        <name>ATP</name>
        <dbReference type="ChEBI" id="CHEBI:30616"/>
    </ligand>
</feature>
<dbReference type="PANTHER" id="PTHR47976">
    <property type="entry name" value="G-TYPE LECTIN S-RECEPTOR-LIKE SERINE/THREONINE-PROTEIN KINASE SD2-5"/>
    <property type="match status" value="1"/>
</dbReference>
<evidence type="ECO:0000256" key="2">
    <source>
        <dbReference type="PROSITE-ProRule" id="PRU10141"/>
    </source>
</evidence>
<dbReference type="Gramene" id="OE9A055728T1">
    <property type="protein sequence ID" value="OE9A055728C1"/>
    <property type="gene ID" value="OE9A055728"/>
</dbReference>
<dbReference type="AlphaFoldDB" id="A0A8S0RHE1"/>
<sequence length="245" mass="27726">MADGHTGYECLPGFLPVIPGNLSLGCERNFSMESCKDNDQNVSYRMRSLDNTVWEDTDYNIIEDMKTKEDCENTCLGDCNCDAAFFKDGICKKQKLPLRYGRRLQGDSNVALIKVGTRSFFTQGVPNNSVNEVVKKRRLDNFFIIRISLVALAALILAISWVYVHRNHVGNYMISNKRNVEMIDDVGLRAFTYAELVQATNEFEEELGRGASGIVYKGILSNNEIIVAAKRLEKELAGMREFKLR</sequence>
<evidence type="ECO:0000313" key="6">
    <source>
        <dbReference type="Proteomes" id="UP000594638"/>
    </source>
</evidence>
<dbReference type="Gene3D" id="3.30.200.20">
    <property type="entry name" value="Phosphorylase Kinase, domain 1"/>
    <property type="match status" value="1"/>
</dbReference>
<evidence type="ECO:0000256" key="3">
    <source>
        <dbReference type="SAM" id="Phobius"/>
    </source>
</evidence>
<comment type="caution">
    <text evidence="5">The sequence shown here is derived from an EMBL/GenBank/DDBJ whole genome shotgun (WGS) entry which is preliminary data.</text>
</comment>
<protein>
    <submittedName>
        <fullName evidence="5">G-type lectin S-receptor-like serine threonine-kinase LECRK3</fullName>
    </submittedName>
</protein>
<keyword evidence="2" id="KW-0547">Nucleotide-binding</keyword>
<feature type="domain" description="Apple" evidence="4">
    <location>
        <begin position="35"/>
        <end position="117"/>
    </location>
</feature>
<reference evidence="5 6" key="1">
    <citation type="submission" date="2019-12" db="EMBL/GenBank/DDBJ databases">
        <authorList>
            <person name="Alioto T."/>
            <person name="Alioto T."/>
            <person name="Gomez Garrido J."/>
        </authorList>
    </citation>
    <scope>NUCLEOTIDE SEQUENCE [LARGE SCALE GENOMIC DNA]</scope>
</reference>
<dbReference type="InterPro" id="IPR051343">
    <property type="entry name" value="G-type_lectin_kinases/EP1-like"/>
</dbReference>
<name>A0A8S0RHE1_OLEEU</name>
<keyword evidence="3" id="KW-0812">Transmembrane</keyword>
<keyword evidence="3" id="KW-0472">Membrane</keyword>
<accession>A0A8S0RHE1</accession>
<dbReference type="OrthoDB" id="1726123at2759"/>
<evidence type="ECO:0000259" key="4">
    <source>
        <dbReference type="PROSITE" id="PS50948"/>
    </source>
</evidence>
<dbReference type="InterPro" id="IPR017441">
    <property type="entry name" value="Protein_kinase_ATP_BS"/>
</dbReference>
<organism evidence="5 6">
    <name type="scientific">Olea europaea subsp. europaea</name>
    <dbReference type="NCBI Taxonomy" id="158383"/>
    <lineage>
        <taxon>Eukaryota</taxon>
        <taxon>Viridiplantae</taxon>
        <taxon>Streptophyta</taxon>
        <taxon>Embryophyta</taxon>
        <taxon>Tracheophyta</taxon>
        <taxon>Spermatophyta</taxon>
        <taxon>Magnoliopsida</taxon>
        <taxon>eudicotyledons</taxon>
        <taxon>Gunneridae</taxon>
        <taxon>Pentapetalae</taxon>
        <taxon>asterids</taxon>
        <taxon>lamiids</taxon>
        <taxon>Lamiales</taxon>
        <taxon>Oleaceae</taxon>
        <taxon>Oleeae</taxon>
        <taxon>Olea</taxon>
    </lineage>
</organism>
<gene>
    <name evidence="5" type="ORF">OLEA9_A055728</name>
</gene>
<dbReference type="PROSITE" id="PS00107">
    <property type="entry name" value="PROTEIN_KINASE_ATP"/>
    <property type="match status" value="1"/>
</dbReference>
<keyword evidence="1" id="KW-0732">Signal</keyword>
<keyword evidence="6" id="KW-1185">Reference proteome</keyword>
<dbReference type="GO" id="GO:0005524">
    <property type="term" value="F:ATP binding"/>
    <property type="evidence" value="ECO:0007669"/>
    <property type="project" value="UniProtKB-UniRule"/>
</dbReference>
<keyword evidence="3" id="KW-1133">Transmembrane helix</keyword>
<dbReference type="SUPFAM" id="SSF56112">
    <property type="entry name" value="Protein kinase-like (PK-like)"/>
    <property type="match status" value="1"/>
</dbReference>
<dbReference type="PANTHER" id="PTHR47976:SF7">
    <property type="entry name" value="RECEPTOR-LIKE SERINE_THREONINE-PROTEIN KINASE"/>
    <property type="match status" value="1"/>
</dbReference>
<dbReference type="InterPro" id="IPR011009">
    <property type="entry name" value="Kinase-like_dom_sf"/>
</dbReference>
<dbReference type="Proteomes" id="UP000594638">
    <property type="component" value="Unassembled WGS sequence"/>
</dbReference>
<evidence type="ECO:0000256" key="1">
    <source>
        <dbReference type="ARBA" id="ARBA00022729"/>
    </source>
</evidence>
<evidence type="ECO:0000313" key="5">
    <source>
        <dbReference type="EMBL" id="CAA2978669.1"/>
    </source>
</evidence>
<dbReference type="InterPro" id="IPR003609">
    <property type="entry name" value="Pan_app"/>
</dbReference>